<protein>
    <submittedName>
        <fullName evidence="3">Amidohydrolase</fullName>
    </submittedName>
</protein>
<dbReference type="PANTHER" id="PTHR21240:SF28">
    <property type="entry name" value="ISO-OROTATE DECARBOXYLASE (EUROFUNG)"/>
    <property type="match status" value="1"/>
</dbReference>
<dbReference type="InterPro" id="IPR032465">
    <property type="entry name" value="ACMSD"/>
</dbReference>
<dbReference type="SUPFAM" id="SSF51556">
    <property type="entry name" value="Metallo-dependent hydrolases"/>
    <property type="match status" value="1"/>
</dbReference>
<dbReference type="GO" id="GO:0005737">
    <property type="term" value="C:cytoplasm"/>
    <property type="evidence" value="ECO:0007669"/>
    <property type="project" value="TreeGrafter"/>
</dbReference>
<gene>
    <name evidence="3" type="ORF">JK386_17345</name>
</gene>
<dbReference type="EMBL" id="JAERTX010000021">
    <property type="protein sequence ID" value="MBM9461668.1"/>
    <property type="molecule type" value="Genomic_DNA"/>
</dbReference>
<organism evidence="3 4">
    <name type="scientific">Nocardioides faecalis</name>
    <dbReference type="NCBI Taxonomy" id="2803858"/>
    <lineage>
        <taxon>Bacteria</taxon>
        <taxon>Bacillati</taxon>
        <taxon>Actinomycetota</taxon>
        <taxon>Actinomycetes</taxon>
        <taxon>Propionibacteriales</taxon>
        <taxon>Nocardioidaceae</taxon>
        <taxon>Nocardioides</taxon>
    </lineage>
</organism>
<name>A0A939BZU7_9ACTN</name>
<dbReference type="Proteomes" id="UP000663791">
    <property type="component" value="Unassembled WGS sequence"/>
</dbReference>
<keyword evidence="4" id="KW-1185">Reference proteome</keyword>
<evidence type="ECO:0000313" key="4">
    <source>
        <dbReference type="Proteomes" id="UP000663791"/>
    </source>
</evidence>
<reference evidence="3" key="1">
    <citation type="submission" date="2021-01" db="EMBL/GenBank/DDBJ databases">
        <title>Novel species in genus Nocardioides.</title>
        <authorList>
            <person name="Zhang G."/>
        </authorList>
    </citation>
    <scope>NUCLEOTIDE SEQUENCE</scope>
    <source>
        <strain evidence="3">Zg-536</strain>
    </source>
</reference>
<dbReference type="GO" id="GO:0016787">
    <property type="term" value="F:hydrolase activity"/>
    <property type="evidence" value="ECO:0007669"/>
    <property type="project" value="InterPro"/>
</dbReference>
<feature type="domain" description="Amidohydrolase-related" evidence="2">
    <location>
        <begin position="33"/>
        <end position="303"/>
    </location>
</feature>
<dbReference type="CDD" id="cd01292">
    <property type="entry name" value="metallo-dependent_hydrolases"/>
    <property type="match status" value="1"/>
</dbReference>
<accession>A0A939BZU7</accession>
<evidence type="ECO:0000313" key="3">
    <source>
        <dbReference type="EMBL" id="MBM9461668.1"/>
    </source>
</evidence>
<keyword evidence="1" id="KW-0456">Lyase</keyword>
<dbReference type="GO" id="GO:0019748">
    <property type="term" value="P:secondary metabolic process"/>
    <property type="evidence" value="ECO:0007669"/>
    <property type="project" value="TreeGrafter"/>
</dbReference>
<dbReference type="PANTHER" id="PTHR21240">
    <property type="entry name" value="2-AMINO-3-CARBOXYLMUCONATE-6-SEMIALDEHYDE DECARBOXYLASE"/>
    <property type="match status" value="1"/>
</dbReference>
<dbReference type="Pfam" id="PF04909">
    <property type="entry name" value="Amidohydro_2"/>
    <property type="match status" value="1"/>
</dbReference>
<dbReference type="InterPro" id="IPR006680">
    <property type="entry name" value="Amidohydro-rel"/>
</dbReference>
<dbReference type="GO" id="GO:0016831">
    <property type="term" value="F:carboxy-lyase activity"/>
    <property type="evidence" value="ECO:0007669"/>
    <property type="project" value="InterPro"/>
</dbReference>
<sequence length="304" mass="33626">MTGATVPAGTADGAAEASAVRALWEPLGIPGIVDVHTHFMPDRVLRKVWAYFDQVGPLTGRTWPITYRFDEERRIEILRDLGVRRFTSLNYPHRAGMAQWLNEWSAEFAASYEACLHSATFYPEPGAGAYVAAAIDAGAQVFKAHVQVGDYDPNDPLLDPVWEVLAERRVPVVIHAGHGPAPGTFTGPAGMVRLLQRYPGLVLVVAHMGLPDYGAFLDLVEQHDGVHLDTTMAFTRFTEETAPFPRAELPRLRDLGQRVLFGSDFPNIPYPYLESVRAVVDLDLGDDWLRGVLHDNAVRLFGLD</sequence>
<evidence type="ECO:0000256" key="1">
    <source>
        <dbReference type="ARBA" id="ARBA00023239"/>
    </source>
</evidence>
<dbReference type="InterPro" id="IPR032466">
    <property type="entry name" value="Metal_Hydrolase"/>
</dbReference>
<comment type="caution">
    <text evidence="3">The sequence shown here is derived from an EMBL/GenBank/DDBJ whole genome shotgun (WGS) entry which is preliminary data.</text>
</comment>
<dbReference type="AlphaFoldDB" id="A0A939BZU7"/>
<proteinExistence type="predicted"/>
<evidence type="ECO:0000259" key="2">
    <source>
        <dbReference type="Pfam" id="PF04909"/>
    </source>
</evidence>
<dbReference type="Gene3D" id="3.20.20.140">
    <property type="entry name" value="Metal-dependent hydrolases"/>
    <property type="match status" value="1"/>
</dbReference>